<comment type="caution">
    <text evidence="2">The sequence shown here is derived from an EMBL/GenBank/DDBJ whole genome shotgun (WGS) entry which is preliminary data.</text>
</comment>
<evidence type="ECO:0000313" key="3">
    <source>
        <dbReference type="Proteomes" id="UP001526430"/>
    </source>
</evidence>
<dbReference type="InterPro" id="IPR014982">
    <property type="entry name" value="GSCFA"/>
</dbReference>
<dbReference type="Pfam" id="PF08885">
    <property type="entry name" value="GSCFA"/>
    <property type="match status" value="1"/>
</dbReference>
<protein>
    <submittedName>
        <fullName evidence="2">GSCFA domain-containing protein</fullName>
    </submittedName>
</protein>
<reference evidence="2 3" key="1">
    <citation type="submission" date="2022-10" db="EMBL/GenBank/DDBJ databases">
        <title>Roseococcus glaciei nov., sp. nov., isolated from glacier.</title>
        <authorList>
            <person name="Liu Q."/>
            <person name="Xin Y.-H."/>
        </authorList>
    </citation>
    <scope>NUCLEOTIDE SEQUENCE [LARGE SCALE GENOMIC DNA]</scope>
    <source>
        <strain evidence="2 3">MDT2-1-1</strain>
    </source>
</reference>
<dbReference type="Proteomes" id="UP001526430">
    <property type="component" value="Unassembled WGS sequence"/>
</dbReference>
<proteinExistence type="predicted"/>
<sequence length="343" mass="38563">MDAKKVGAENGVAYVFEVSGSEALAIANKNPTRAWNAKKFNDGFFEINHISKFKILPDEPIFTMGSCFAREVENNLTKLKYSLVTQDYGIEPEFYDTWNEEKGTGGGVMRGKLSRGAFNKYTVASMTNEIRRVLLNEQYENNGLIEVQPGQWFDPHASGLKAGPFEVVSGLRDRIASGIAQIRKAKVIFLTLGLVEGWVDAMTGLSLVRPPTGRALVRLADRFKLVRPSYTEALADLEENIALIREHCDPGMRFVITVSPVPFHATFRPLDVVTANTLSKSLLRTLADEISEKYDYVDYFPSYELVTNSPRNIAWKDDMLHVERNMVSHVMKTFSAAYMENIE</sequence>
<dbReference type="EMBL" id="JAPFQI010000002">
    <property type="protein sequence ID" value="MCW8085104.1"/>
    <property type="molecule type" value="Genomic_DNA"/>
</dbReference>
<organism evidence="2 3">
    <name type="scientific">Sabulicella glaciei</name>
    <dbReference type="NCBI Taxonomy" id="2984948"/>
    <lineage>
        <taxon>Bacteria</taxon>
        <taxon>Pseudomonadati</taxon>
        <taxon>Pseudomonadota</taxon>
        <taxon>Alphaproteobacteria</taxon>
        <taxon>Acetobacterales</taxon>
        <taxon>Acetobacteraceae</taxon>
        <taxon>Sabulicella</taxon>
    </lineage>
</organism>
<keyword evidence="3" id="KW-1185">Reference proteome</keyword>
<name>A0ABT3NU80_9PROT</name>
<evidence type="ECO:0000313" key="2">
    <source>
        <dbReference type="EMBL" id="MCW8085104.1"/>
    </source>
</evidence>
<gene>
    <name evidence="2" type="ORF">OF850_05660</name>
</gene>
<feature type="domain" description="GSCFA" evidence="1">
    <location>
        <begin position="61"/>
        <end position="334"/>
    </location>
</feature>
<accession>A0ABT3NU80</accession>
<evidence type="ECO:0000259" key="1">
    <source>
        <dbReference type="Pfam" id="PF08885"/>
    </source>
</evidence>